<evidence type="ECO:0000313" key="4">
    <source>
        <dbReference type="EMBL" id="SPC76462.1"/>
    </source>
</evidence>
<evidence type="ECO:0000256" key="1">
    <source>
        <dbReference type="ARBA" id="ARBA00022741"/>
    </source>
</evidence>
<dbReference type="GO" id="GO:0006281">
    <property type="term" value="P:DNA repair"/>
    <property type="evidence" value="ECO:0007669"/>
    <property type="project" value="InterPro"/>
</dbReference>
<accession>A0A2N9ENQ3</accession>
<feature type="domain" description="SNF2 N-terminal" evidence="3">
    <location>
        <begin position="43"/>
        <end position="107"/>
    </location>
</feature>
<dbReference type="AlphaFoldDB" id="A0A2N9ENQ3"/>
<dbReference type="Gene3D" id="3.40.50.10810">
    <property type="entry name" value="Tandem AAA-ATPase domain"/>
    <property type="match status" value="1"/>
</dbReference>
<reference evidence="4" key="1">
    <citation type="submission" date="2018-02" db="EMBL/GenBank/DDBJ databases">
        <authorList>
            <person name="Cohen D.B."/>
            <person name="Kent A.D."/>
        </authorList>
    </citation>
    <scope>NUCLEOTIDE SEQUENCE</scope>
</reference>
<dbReference type="PANTHER" id="PTHR47157">
    <property type="entry name" value="CHROMODOMAIN-HELICASE-DNA-BINDING PROTEIN 1-LIKE"/>
    <property type="match status" value="1"/>
</dbReference>
<sequence>MGLGKTFQAISFSSYVKVHWQMGLGKTFQAISFSSYVKVHWQMGLGKTFQVISFSSYVKVHKKSPGPILVLCPLSVTDGWASEVVKFAPSLEVPRYVGDKKHYCSLRWTLYEHLKEQSSSYNVSYNFGRATARNLSMDPREQRSCSSLVDAPRPEEQMVSMFDYGRPYDVNNILQEVNKPNVESVHEIPLEADVDFWNMLDNLDSALSNEVQFREVKACQMSNLQEERSKEVENKNWLCYLENELGLDAMDDEKKDIST</sequence>
<dbReference type="GO" id="GO:0003678">
    <property type="term" value="F:DNA helicase activity"/>
    <property type="evidence" value="ECO:0007669"/>
    <property type="project" value="InterPro"/>
</dbReference>
<dbReference type="EMBL" id="OIVN01000222">
    <property type="protein sequence ID" value="SPC76462.1"/>
    <property type="molecule type" value="Genomic_DNA"/>
</dbReference>
<dbReference type="InterPro" id="IPR038718">
    <property type="entry name" value="SNF2-like_sf"/>
</dbReference>
<organism evidence="4">
    <name type="scientific">Fagus sylvatica</name>
    <name type="common">Beechnut</name>
    <dbReference type="NCBI Taxonomy" id="28930"/>
    <lineage>
        <taxon>Eukaryota</taxon>
        <taxon>Viridiplantae</taxon>
        <taxon>Streptophyta</taxon>
        <taxon>Embryophyta</taxon>
        <taxon>Tracheophyta</taxon>
        <taxon>Spermatophyta</taxon>
        <taxon>Magnoliopsida</taxon>
        <taxon>eudicotyledons</taxon>
        <taxon>Gunneridae</taxon>
        <taxon>Pentapetalae</taxon>
        <taxon>rosids</taxon>
        <taxon>fabids</taxon>
        <taxon>Fagales</taxon>
        <taxon>Fagaceae</taxon>
        <taxon>Fagus</taxon>
    </lineage>
</organism>
<protein>
    <recommendedName>
        <fullName evidence="3">SNF2 N-terminal domain-containing protein</fullName>
    </recommendedName>
</protein>
<dbReference type="GO" id="GO:0005524">
    <property type="term" value="F:ATP binding"/>
    <property type="evidence" value="ECO:0007669"/>
    <property type="project" value="UniProtKB-KW"/>
</dbReference>
<keyword evidence="2" id="KW-0067">ATP-binding</keyword>
<dbReference type="InterPro" id="IPR031053">
    <property type="entry name" value="ALC1"/>
</dbReference>
<gene>
    <name evidence="4" type="ORF">FSB_LOCUS4344</name>
</gene>
<name>A0A2N9ENQ3_FAGSY</name>
<dbReference type="InterPro" id="IPR000330">
    <property type="entry name" value="SNF2_N"/>
</dbReference>
<evidence type="ECO:0000256" key="2">
    <source>
        <dbReference type="ARBA" id="ARBA00022840"/>
    </source>
</evidence>
<dbReference type="PANTHER" id="PTHR47157:SF1">
    <property type="entry name" value="CHROMODOMAIN-HELICASE-DNA-BINDING PROTEIN 1-LIKE"/>
    <property type="match status" value="1"/>
</dbReference>
<dbReference type="InterPro" id="IPR027417">
    <property type="entry name" value="P-loop_NTPase"/>
</dbReference>
<evidence type="ECO:0000259" key="3">
    <source>
        <dbReference type="Pfam" id="PF00176"/>
    </source>
</evidence>
<proteinExistence type="predicted"/>
<dbReference type="GO" id="GO:0006338">
    <property type="term" value="P:chromatin remodeling"/>
    <property type="evidence" value="ECO:0007669"/>
    <property type="project" value="InterPro"/>
</dbReference>
<dbReference type="Pfam" id="PF00176">
    <property type="entry name" value="SNF2-rel_dom"/>
    <property type="match status" value="1"/>
</dbReference>
<dbReference type="SUPFAM" id="SSF52540">
    <property type="entry name" value="P-loop containing nucleoside triphosphate hydrolases"/>
    <property type="match status" value="1"/>
</dbReference>
<keyword evidence="1" id="KW-0547">Nucleotide-binding</keyword>